<gene>
    <name evidence="1" type="ORF">ACFQ5X_46605</name>
</gene>
<organism evidence="1 2">
    <name type="scientific">Streptomyces kaempferi</name>
    <dbReference type="NCBI Taxonomy" id="333725"/>
    <lineage>
        <taxon>Bacteria</taxon>
        <taxon>Bacillati</taxon>
        <taxon>Actinomycetota</taxon>
        <taxon>Actinomycetes</taxon>
        <taxon>Kitasatosporales</taxon>
        <taxon>Streptomycetaceae</taxon>
        <taxon>Streptomyces</taxon>
    </lineage>
</organism>
<evidence type="ECO:0008006" key="3">
    <source>
        <dbReference type="Google" id="ProtNLM"/>
    </source>
</evidence>
<evidence type="ECO:0000313" key="2">
    <source>
        <dbReference type="Proteomes" id="UP001597058"/>
    </source>
</evidence>
<accession>A0ABW3XWE4</accession>
<proteinExistence type="predicted"/>
<dbReference type="EMBL" id="JBHTMM010000169">
    <property type="protein sequence ID" value="MFD1313196.1"/>
    <property type="molecule type" value="Genomic_DNA"/>
</dbReference>
<dbReference type="Proteomes" id="UP001597058">
    <property type="component" value="Unassembled WGS sequence"/>
</dbReference>
<keyword evidence="2" id="KW-1185">Reference proteome</keyword>
<name>A0ABW3XWE4_9ACTN</name>
<dbReference type="RefSeq" id="WP_381331077.1">
    <property type="nucleotide sequence ID" value="NZ_JBHTMM010000169.1"/>
</dbReference>
<evidence type="ECO:0000313" key="1">
    <source>
        <dbReference type="EMBL" id="MFD1313196.1"/>
    </source>
</evidence>
<reference evidence="2" key="1">
    <citation type="journal article" date="2019" name="Int. J. Syst. Evol. Microbiol.">
        <title>The Global Catalogue of Microorganisms (GCM) 10K type strain sequencing project: providing services to taxonomists for standard genome sequencing and annotation.</title>
        <authorList>
            <consortium name="The Broad Institute Genomics Platform"/>
            <consortium name="The Broad Institute Genome Sequencing Center for Infectious Disease"/>
            <person name="Wu L."/>
            <person name="Ma J."/>
        </authorList>
    </citation>
    <scope>NUCLEOTIDE SEQUENCE [LARGE SCALE GENOMIC DNA]</scope>
    <source>
        <strain evidence="2">CGMCC 4.7020</strain>
    </source>
</reference>
<comment type="caution">
    <text evidence="1">The sequence shown here is derived from an EMBL/GenBank/DDBJ whole genome shotgun (WGS) entry which is preliminary data.</text>
</comment>
<protein>
    <recommendedName>
        <fullName evidence="3">DUF1737 domain-containing protein</fullName>
    </recommendedName>
</protein>
<sequence>MVVVHAALGPSPADELLRQMIRQYVADGWECYGTDGSALREYALEARRDLGL</sequence>